<dbReference type="AlphaFoldDB" id="A0A166KQL1"/>
<dbReference type="OrthoDB" id="1112565at2759"/>
<dbReference type="EMBL" id="KV417541">
    <property type="protein sequence ID" value="KZP22155.1"/>
    <property type="molecule type" value="Genomic_DNA"/>
</dbReference>
<evidence type="ECO:0000313" key="3">
    <source>
        <dbReference type="Proteomes" id="UP000076532"/>
    </source>
</evidence>
<sequence>MLAEIQGGGTETNPDLLDEMGRLPFKSTVNVPESTCHINVASGDAPEELGREGPDDELREGVGGDGGGVHTRTYPARNKPTHIQPVRSSSRHASQRAPTSSPMHGHSPQVRTLSLCTHPARPHVHANTPAAPRLQSRTQPRHTSPPMLPSHVPRPTTSHLTTYVAQPRPTPNQARNHSLCPHPSSHASALPAPVSSPHPIPMRAQSAPSPHTRTPAPCLTVRVHLAHIPELGREWVELLAHNRKVDPRLTARWRCSSWKARVAAVAKKKAKGGHSNTIPGLELLSLERKPPKMHVRSLMGPSHVTFAEPTKVKEYIWCKGVVEDGWQIQTDAGGGTVCGVTYRRLVPPQASLVRVSWVPRGARRVLGSGRQNDV</sequence>
<reference evidence="2 3" key="1">
    <citation type="journal article" date="2016" name="Mol. Biol. Evol.">
        <title>Comparative Genomics of Early-Diverging Mushroom-Forming Fungi Provides Insights into the Origins of Lignocellulose Decay Capabilities.</title>
        <authorList>
            <person name="Nagy L.G."/>
            <person name="Riley R."/>
            <person name="Tritt A."/>
            <person name="Adam C."/>
            <person name="Daum C."/>
            <person name="Floudas D."/>
            <person name="Sun H."/>
            <person name="Yadav J.S."/>
            <person name="Pangilinan J."/>
            <person name="Larsson K.H."/>
            <person name="Matsuura K."/>
            <person name="Barry K."/>
            <person name="Labutti K."/>
            <person name="Kuo R."/>
            <person name="Ohm R.A."/>
            <person name="Bhattacharya S.S."/>
            <person name="Shirouzu T."/>
            <person name="Yoshinaga Y."/>
            <person name="Martin F.M."/>
            <person name="Grigoriev I.V."/>
            <person name="Hibbett D.S."/>
        </authorList>
    </citation>
    <scope>NUCLEOTIDE SEQUENCE [LARGE SCALE GENOMIC DNA]</scope>
    <source>
        <strain evidence="2 3">CBS 109695</strain>
    </source>
</reference>
<feature type="compositionally biased region" description="Polar residues" evidence="1">
    <location>
        <begin position="155"/>
        <end position="164"/>
    </location>
</feature>
<protein>
    <submittedName>
        <fullName evidence="2">Uncharacterized protein</fullName>
    </submittedName>
</protein>
<proteinExistence type="predicted"/>
<gene>
    <name evidence="2" type="ORF">FIBSPDRAFT_953021</name>
</gene>
<feature type="region of interest" description="Disordered" evidence="1">
    <location>
        <begin position="43"/>
        <end position="194"/>
    </location>
</feature>
<organism evidence="2 3">
    <name type="scientific">Athelia psychrophila</name>
    <dbReference type="NCBI Taxonomy" id="1759441"/>
    <lineage>
        <taxon>Eukaryota</taxon>
        <taxon>Fungi</taxon>
        <taxon>Dikarya</taxon>
        <taxon>Basidiomycota</taxon>
        <taxon>Agaricomycotina</taxon>
        <taxon>Agaricomycetes</taxon>
        <taxon>Agaricomycetidae</taxon>
        <taxon>Atheliales</taxon>
        <taxon>Atheliaceae</taxon>
        <taxon>Athelia</taxon>
    </lineage>
</organism>
<dbReference type="Proteomes" id="UP000076532">
    <property type="component" value="Unassembled WGS sequence"/>
</dbReference>
<keyword evidence="3" id="KW-1185">Reference proteome</keyword>
<name>A0A166KQL1_9AGAM</name>
<evidence type="ECO:0000256" key="1">
    <source>
        <dbReference type="SAM" id="MobiDB-lite"/>
    </source>
</evidence>
<accession>A0A166KQL1</accession>
<evidence type="ECO:0000313" key="2">
    <source>
        <dbReference type="EMBL" id="KZP22155.1"/>
    </source>
</evidence>